<dbReference type="RefSeq" id="WP_315743848.1">
    <property type="nucleotide sequence ID" value="NZ_JAVYAA010000001.1"/>
</dbReference>
<dbReference type="Proteomes" id="UP001250538">
    <property type="component" value="Unassembled WGS sequence"/>
</dbReference>
<sequence>MKYFISDDHWDINGYWEQVKTLEPRMSKRAFKFFSLHSFHDAKVESFSIINTRNSRTIKYPTRIEALLTQGNRSTYKIIWDKVIGIRFDYLAKENLNWIGLDDWTYDELTLNDDNSLNHEIQLSSGTSIYINFQRIDYRRIQRSST</sequence>
<reference evidence="2" key="1">
    <citation type="submission" date="2023-09" db="EMBL/GenBank/DDBJ databases">
        <title>Paenibacillus sp. chi10 Genome sequencing and assembly.</title>
        <authorList>
            <person name="Kim I."/>
        </authorList>
    </citation>
    <scope>NUCLEOTIDE SEQUENCE [LARGE SCALE GENOMIC DNA]</scope>
    <source>
        <strain evidence="2">chi10</strain>
    </source>
</reference>
<evidence type="ECO:0000313" key="2">
    <source>
        <dbReference type="Proteomes" id="UP001250538"/>
    </source>
</evidence>
<name>A0AAJ2JRP4_9BACL</name>
<protein>
    <submittedName>
        <fullName evidence="1">Uncharacterized protein</fullName>
    </submittedName>
</protein>
<comment type="caution">
    <text evidence="1">The sequence shown here is derived from an EMBL/GenBank/DDBJ whole genome shotgun (WGS) entry which is preliminary data.</text>
</comment>
<keyword evidence="2" id="KW-1185">Reference proteome</keyword>
<proteinExistence type="predicted"/>
<dbReference type="EMBL" id="JAVYAA010000001">
    <property type="protein sequence ID" value="MDT8975715.1"/>
    <property type="molecule type" value="Genomic_DNA"/>
</dbReference>
<evidence type="ECO:0000313" key="1">
    <source>
        <dbReference type="EMBL" id="MDT8975715.1"/>
    </source>
</evidence>
<dbReference type="AlphaFoldDB" id="A0AAJ2JRP4"/>
<organism evidence="1 2">
    <name type="scientific">Paenibacillus suaedae</name>
    <dbReference type="NCBI Taxonomy" id="3077233"/>
    <lineage>
        <taxon>Bacteria</taxon>
        <taxon>Bacillati</taxon>
        <taxon>Bacillota</taxon>
        <taxon>Bacilli</taxon>
        <taxon>Bacillales</taxon>
        <taxon>Paenibacillaceae</taxon>
        <taxon>Paenibacillus</taxon>
    </lineage>
</organism>
<gene>
    <name evidence="1" type="ORF">RQP50_05605</name>
</gene>
<accession>A0AAJ2JRP4</accession>